<dbReference type="Proteomes" id="UP000178187">
    <property type="component" value="Unassembled WGS sequence"/>
</dbReference>
<dbReference type="GO" id="GO:0004803">
    <property type="term" value="F:transposase activity"/>
    <property type="evidence" value="ECO:0007669"/>
    <property type="project" value="InterPro"/>
</dbReference>
<accession>A0A1G1L049</accession>
<feature type="domain" description="Transposase IS200-like" evidence="1">
    <location>
        <begin position="18"/>
        <end position="173"/>
    </location>
</feature>
<dbReference type="SMART" id="SM01321">
    <property type="entry name" value="Y1_Tnp"/>
    <property type="match status" value="1"/>
</dbReference>
<dbReference type="InterPro" id="IPR036515">
    <property type="entry name" value="Transposase_17_sf"/>
</dbReference>
<sequence>MVKKHNRKSIRLKHYDYSEAGSYFVTVCTQHRECLFGEVMNGKMELNDVGGMVKELWLKLQEKFHIERDVFEIMPNHVHGIVSIVGANPCVRPGLDSGTMVNDPRSGQTRGSAPTIGTIVQWFKTMTTNAYINGVRKSGWKPFPGKFWQRNYYERVIQNEKELLETREYIQQNPLKWDTDPEHPDHI</sequence>
<dbReference type="InterPro" id="IPR052715">
    <property type="entry name" value="RAYT_transposase"/>
</dbReference>
<gene>
    <name evidence="2" type="ORF">A3G33_08985</name>
</gene>
<dbReference type="AlphaFoldDB" id="A0A1G1L049"/>
<dbReference type="PANTHER" id="PTHR36966">
    <property type="entry name" value="REP-ASSOCIATED TYROSINE TRANSPOSASE"/>
    <property type="match status" value="1"/>
</dbReference>
<protein>
    <recommendedName>
        <fullName evidence="1">Transposase IS200-like domain-containing protein</fullName>
    </recommendedName>
</protein>
<evidence type="ECO:0000259" key="1">
    <source>
        <dbReference type="SMART" id="SM01321"/>
    </source>
</evidence>
<evidence type="ECO:0000313" key="3">
    <source>
        <dbReference type="Proteomes" id="UP000178187"/>
    </source>
</evidence>
<dbReference type="Gene3D" id="3.30.70.1290">
    <property type="entry name" value="Transposase IS200-like"/>
    <property type="match status" value="1"/>
</dbReference>
<proteinExistence type="predicted"/>
<reference evidence="2 3" key="1">
    <citation type="journal article" date="2016" name="Nat. Commun.">
        <title>Thousands of microbial genomes shed light on interconnected biogeochemical processes in an aquifer system.</title>
        <authorList>
            <person name="Anantharaman K."/>
            <person name="Brown C.T."/>
            <person name="Hug L.A."/>
            <person name="Sharon I."/>
            <person name="Castelle C.J."/>
            <person name="Probst A.J."/>
            <person name="Thomas B.C."/>
            <person name="Singh A."/>
            <person name="Wilkins M.J."/>
            <person name="Karaoz U."/>
            <person name="Brodie E.L."/>
            <person name="Williams K.H."/>
            <person name="Hubbard S.S."/>
            <person name="Banfield J.F."/>
        </authorList>
    </citation>
    <scope>NUCLEOTIDE SEQUENCE [LARGE SCALE GENOMIC DNA]</scope>
</reference>
<dbReference type="GO" id="GO:0006313">
    <property type="term" value="P:DNA transposition"/>
    <property type="evidence" value="ECO:0007669"/>
    <property type="project" value="InterPro"/>
</dbReference>
<dbReference type="InterPro" id="IPR002686">
    <property type="entry name" value="Transposase_17"/>
</dbReference>
<comment type="caution">
    <text evidence="2">The sequence shown here is derived from an EMBL/GenBank/DDBJ whole genome shotgun (WGS) entry which is preliminary data.</text>
</comment>
<dbReference type="GO" id="GO:0043565">
    <property type="term" value="F:sequence-specific DNA binding"/>
    <property type="evidence" value="ECO:0007669"/>
    <property type="project" value="TreeGrafter"/>
</dbReference>
<dbReference type="PANTHER" id="PTHR36966:SF1">
    <property type="entry name" value="REP-ASSOCIATED TYROSINE TRANSPOSASE"/>
    <property type="match status" value="1"/>
</dbReference>
<dbReference type="EMBL" id="MHFR01000032">
    <property type="protein sequence ID" value="OGW98534.1"/>
    <property type="molecule type" value="Genomic_DNA"/>
</dbReference>
<organism evidence="2 3">
    <name type="scientific">Candidatus Danuiimicrobium aquiferis</name>
    <dbReference type="NCBI Taxonomy" id="1801832"/>
    <lineage>
        <taxon>Bacteria</taxon>
        <taxon>Pseudomonadati</taxon>
        <taxon>Candidatus Omnitrophota</taxon>
        <taxon>Candidatus Danuiimicrobium</taxon>
    </lineage>
</organism>
<evidence type="ECO:0000313" key="2">
    <source>
        <dbReference type="EMBL" id="OGW98534.1"/>
    </source>
</evidence>
<name>A0A1G1L049_9BACT</name>
<dbReference type="SUPFAM" id="SSF143422">
    <property type="entry name" value="Transposase IS200-like"/>
    <property type="match status" value="1"/>
</dbReference>